<organism evidence="2 3">
    <name type="scientific">Glycine soja</name>
    <name type="common">Wild soybean</name>
    <dbReference type="NCBI Taxonomy" id="3848"/>
    <lineage>
        <taxon>Eukaryota</taxon>
        <taxon>Viridiplantae</taxon>
        <taxon>Streptophyta</taxon>
        <taxon>Embryophyta</taxon>
        <taxon>Tracheophyta</taxon>
        <taxon>Spermatophyta</taxon>
        <taxon>Magnoliopsida</taxon>
        <taxon>eudicotyledons</taxon>
        <taxon>Gunneridae</taxon>
        <taxon>Pentapetalae</taxon>
        <taxon>rosids</taxon>
        <taxon>fabids</taxon>
        <taxon>Fabales</taxon>
        <taxon>Fabaceae</taxon>
        <taxon>Papilionoideae</taxon>
        <taxon>50 kb inversion clade</taxon>
        <taxon>NPAAA clade</taxon>
        <taxon>indigoferoid/millettioid clade</taxon>
        <taxon>Phaseoleae</taxon>
        <taxon>Glycine</taxon>
        <taxon>Glycine subgen. Soja</taxon>
    </lineage>
</organism>
<evidence type="ECO:0000256" key="1">
    <source>
        <dbReference type="SAM" id="MobiDB-lite"/>
    </source>
</evidence>
<feature type="compositionally biased region" description="Acidic residues" evidence="1">
    <location>
        <begin position="76"/>
        <end position="89"/>
    </location>
</feature>
<evidence type="ECO:0000313" key="3">
    <source>
        <dbReference type="Proteomes" id="UP000289340"/>
    </source>
</evidence>
<keyword evidence="3" id="KW-1185">Reference proteome</keyword>
<feature type="compositionally biased region" description="Low complexity" evidence="1">
    <location>
        <begin position="66"/>
        <end position="75"/>
    </location>
</feature>
<comment type="caution">
    <text evidence="2">The sequence shown here is derived from an EMBL/GenBank/DDBJ whole genome shotgun (WGS) entry which is preliminary data.</text>
</comment>
<proteinExistence type="predicted"/>
<feature type="compositionally biased region" description="Basic and acidic residues" evidence="1">
    <location>
        <begin position="178"/>
        <end position="188"/>
    </location>
</feature>
<protein>
    <submittedName>
        <fullName evidence="2">Uncharacterized protein</fullName>
    </submittedName>
</protein>
<dbReference type="EMBL" id="QZWG01000006">
    <property type="protein sequence ID" value="RZC08685.1"/>
    <property type="molecule type" value="Genomic_DNA"/>
</dbReference>
<feature type="region of interest" description="Disordered" evidence="1">
    <location>
        <begin position="42"/>
        <end position="89"/>
    </location>
</feature>
<accession>A0A445KCY7</accession>
<gene>
    <name evidence="2" type="ORF">D0Y65_015407</name>
</gene>
<feature type="compositionally biased region" description="Basic and acidic residues" evidence="1">
    <location>
        <begin position="42"/>
        <end position="62"/>
    </location>
</feature>
<dbReference type="AlphaFoldDB" id="A0A445KCY7"/>
<dbReference type="Proteomes" id="UP000289340">
    <property type="component" value="Chromosome 6"/>
</dbReference>
<sequence length="259" mass="30213">MAGAGDGNPPLRGDYRLLIDAITTQMERMMREHTEDLYRRIEQLENQENRNDDGGRRRREDGEIMSDFSSDFVPSSDEEEHEEEKEAEGDLFMVRRMLGSQAVELDECQRENIFHTRLKLREKLKKYAKHANKGRKQVVFEPGDWVWIQMRKERFLAQRTSKLQPRGGADGFNSRSNSLREEGDNEDNVKSMDLEAEHGFDGPITRARAKEMHGLCMKKGHALNSSMKCSNSLKTSDEEQSEESIHWILEDEDYKWKKL</sequence>
<evidence type="ECO:0000313" key="2">
    <source>
        <dbReference type="EMBL" id="RZC08685.1"/>
    </source>
</evidence>
<name>A0A445KCY7_GLYSO</name>
<reference evidence="2 3" key="1">
    <citation type="submission" date="2018-09" db="EMBL/GenBank/DDBJ databases">
        <title>A high-quality reference genome of wild soybean provides a powerful tool to mine soybean genomes.</title>
        <authorList>
            <person name="Xie M."/>
            <person name="Chung C.Y.L."/>
            <person name="Li M.-W."/>
            <person name="Wong F.-L."/>
            <person name="Chan T.-F."/>
            <person name="Lam H.-M."/>
        </authorList>
    </citation>
    <scope>NUCLEOTIDE SEQUENCE [LARGE SCALE GENOMIC DNA]</scope>
    <source>
        <strain evidence="3">cv. W05</strain>
        <tissue evidence="2">Hypocotyl of etiolated seedlings</tissue>
    </source>
</reference>
<feature type="region of interest" description="Disordered" evidence="1">
    <location>
        <begin position="159"/>
        <end position="188"/>
    </location>
</feature>